<keyword evidence="2" id="KW-1185">Reference proteome</keyword>
<proteinExistence type="predicted"/>
<organism evidence="1 2">
    <name type="scientific">Capsicum annuum</name>
    <name type="common">Capsicum pepper</name>
    <dbReference type="NCBI Taxonomy" id="4072"/>
    <lineage>
        <taxon>Eukaryota</taxon>
        <taxon>Viridiplantae</taxon>
        <taxon>Streptophyta</taxon>
        <taxon>Embryophyta</taxon>
        <taxon>Tracheophyta</taxon>
        <taxon>Spermatophyta</taxon>
        <taxon>Magnoliopsida</taxon>
        <taxon>eudicotyledons</taxon>
        <taxon>Gunneridae</taxon>
        <taxon>Pentapetalae</taxon>
        <taxon>asterids</taxon>
        <taxon>lamiids</taxon>
        <taxon>Solanales</taxon>
        <taxon>Solanaceae</taxon>
        <taxon>Solanoideae</taxon>
        <taxon>Capsiceae</taxon>
        <taxon>Capsicum</taxon>
    </lineage>
</organism>
<dbReference type="AlphaFoldDB" id="A0A2G3AGF4"/>
<name>A0A2G3AGF4_CAPAN</name>
<comment type="caution">
    <text evidence="1">The sequence shown here is derived from an EMBL/GenBank/DDBJ whole genome shotgun (WGS) entry which is preliminary data.</text>
</comment>
<dbReference type="Proteomes" id="UP000222542">
    <property type="component" value="Unassembled WGS sequence"/>
</dbReference>
<gene>
    <name evidence="1" type="ORF">T459_01172</name>
</gene>
<evidence type="ECO:0000313" key="1">
    <source>
        <dbReference type="EMBL" id="PHT93290.1"/>
    </source>
</evidence>
<accession>A0A2G3AGF4</accession>
<protein>
    <recommendedName>
        <fullName evidence="3">Retrovirus-related Pol polyprotein from transposon TNT 1-94</fullName>
    </recommendedName>
</protein>
<dbReference type="OMA" id="MQNTKPI"/>
<dbReference type="EMBL" id="AYRZ02000001">
    <property type="protein sequence ID" value="PHT93290.1"/>
    <property type="molecule type" value="Genomic_DNA"/>
</dbReference>
<evidence type="ECO:0000313" key="2">
    <source>
        <dbReference type="Proteomes" id="UP000222542"/>
    </source>
</evidence>
<reference evidence="1 2" key="2">
    <citation type="journal article" date="2017" name="Genome Biol.">
        <title>New reference genome sequences of hot pepper reveal the massive evolution of plant disease-resistance genes by retroduplication.</title>
        <authorList>
            <person name="Kim S."/>
            <person name="Park J."/>
            <person name="Yeom S.I."/>
            <person name="Kim Y.M."/>
            <person name="Seo E."/>
            <person name="Kim K.T."/>
            <person name="Kim M.S."/>
            <person name="Lee J.M."/>
            <person name="Cheong K."/>
            <person name="Shin H.S."/>
            <person name="Kim S.B."/>
            <person name="Han K."/>
            <person name="Lee J."/>
            <person name="Park M."/>
            <person name="Lee H.A."/>
            <person name="Lee H.Y."/>
            <person name="Lee Y."/>
            <person name="Oh S."/>
            <person name="Lee J.H."/>
            <person name="Choi E."/>
            <person name="Choi E."/>
            <person name="Lee S.E."/>
            <person name="Jeon J."/>
            <person name="Kim H."/>
            <person name="Choi G."/>
            <person name="Song H."/>
            <person name="Lee J."/>
            <person name="Lee S.C."/>
            <person name="Kwon J.K."/>
            <person name="Lee H.Y."/>
            <person name="Koo N."/>
            <person name="Hong Y."/>
            <person name="Kim R.W."/>
            <person name="Kang W.H."/>
            <person name="Huh J.H."/>
            <person name="Kang B.C."/>
            <person name="Yang T.J."/>
            <person name="Lee Y.H."/>
            <person name="Bennetzen J.L."/>
            <person name="Choi D."/>
        </authorList>
    </citation>
    <scope>NUCLEOTIDE SEQUENCE [LARGE SCALE GENOMIC DNA]</scope>
    <source>
        <strain evidence="2">cv. CM334</strain>
    </source>
</reference>
<evidence type="ECO:0008006" key="3">
    <source>
        <dbReference type="Google" id="ProtNLM"/>
    </source>
</evidence>
<dbReference type="Gramene" id="PHT93290">
    <property type="protein sequence ID" value="PHT93290"/>
    <property type="gene ID" value="T459_01172"/>
</dbReference>
<reference evidence="1 2" key="1">
    <citation type="journal article" date="2014" name="Nat. Genet.">
        <title>Genome sequence of the hot pepper provides insights into the evolution of pungency in Capsicum species.</title>
        <authorList>
            <person name="Kim S."/>
            <person name="Park M."/>
            <person name="Yeom S.I."/>
            <person name="Kim Y.M."/>
            <person name="Lee J.M."/>
            <person name="Lee H.A."/>
            <person name="Seo E."/>
            <person name="Choi J."/>
            <person name="Cheong K."/>
            <person name="Kim K.T."/>
            <person name="Jung K."/>
            <person name="Lee G.W."/>
            <person name="Oh S.K."/>
            <person name="Bae C."/>
            <person name="Kim S.B."/>
            <person name="Lee H.Y."/>
            <person name="Kim S.Y."/>
            <person name="Kim M.S."/>
            <person name="Kang B.C."/>
            <person name="Jo Y.D."/>
            <person name="Yang H.B."/>
            <person name="Jeong H.J."/>
            <person name="Kang W.H."/>
            <person name="Kwon J.K."/>
            <person name="Shin C."/>
            <person name="Lim J.Y."/>
            <person name="Park J.H."/>
            <person name="Huh J.H."/>
            <person name="Kim J.S."/>
            <person name="Kim B.D."/>
            <person name="Cohen O."/>
            <person name="Paran I."/>
            <person name="Suh M.C."/>
            <person name="Lee S.B."/>
            <person name="Kim Y.K."/>
            <person name="Shin Y."/>
            <person name="Noh S.J."/>
            <person name="Park J."/>
            <person name="Seo Y.S."/>
            <person name="Kwon S.Y."/>
            <person name="Kim H.A."/>
            <person name="Park J.M."/>
            <person name="Kim H.J."/>
            <person name="Choi S.B."/>
            <person name="Bosland P.W."/>
            <person name="Reeves G."/>
            <person name="Jo S.H."/>
            <person name="Lee B.W."/>
            <person name="Cho H.T."/>
            <person name="Choi H.S."/>
            <person name="Lee M.S."/>
            <person name="Yu Y."/>
            <person name="Do Choi Y."/>
            <person name="Park B.S."/>
            <person name="van Deynze A."/>
            <person name="Ashrafi H."/>
            <person name="Hill T."/>
            <person name="Kim W.T."/>
            <person name="Pai H.S."/>
            <person name="Ahn H.K."/>
            <person name="Yeam I."/>
            <person name="Giovannoni J.J."/>
            <person name="Rose J.K."/>
            <person name="Sorensen I."/>
            <person name="Lee S.J."/>
            <person name="Kim R.W."/>
            <person name="Choi I.Y."/>
            <person name="Choi B.S."/>
            <person name="Lim J.S."/>
            <person name="Lee Y.H."/>
            <person name="Choi D."/>
        </authorList>
    </citation>
    <scope>NUCLEOTIDE SEQUENCE [LARGE SCALE GENOMIC DNA]</scope>
    <source>
        <strain evidence="2">cv. CM334</strain>
    </source>
</reference>
<sequence>MQNTKPISASLAAHFKLSATLSPKTDDERDYMSRVPYSSVVGSLMYMMVCSRPELFNVVSAVSDTWQILAKNIGKQFSEFSDTCMDLLMFVYSLGEIEME</sequence>